<gene>
    <name evidence="3" type="ORF">NO2_0377</name>
</gene>
<comment type="caution">
    <text evidence="3">The sequence shown here is derived from an EMBL/GenBank/DDBJ whole genome shotgun (WGS) entry which is preliminary data.</text>
</comment>
<keyword evidence="4" id="KW-1185">Reference proteome</keyword>
<feature type="region of interest" description="Disordered" evidence="2">
    <location>
        <begin position="55"/>
        <end position="75"/>
    </location>
</feature>
<dbReference type="Proteomes" id="UP000275925">
    <property type="component" value="Unassembled WGS sequence"/>
</dbReference>
<feature type="compositionally biased region" description="Basic and acidic residues" evidence="2">
    <location>
        <begin position="56"/>
        <end position="75"/>
    </location>
</feature>
<reference evidence="3 4" key="1">
    <citation type="journal article" date="2019" name="ISME J.">
        <title>Genome analyses of uncultured TG2/ZB3 bacteria in 'Margulisbacteria' specifically attached to ectosymbiotic spirochetes of protists in the termite gut.</title>
        <authorList>
            <person name="Utami Y.D."/>
            <person name="Kuwahara H."/>
            <person name="Igai K."/>
            <person name="Murakami T."/>
            <person name="Sugaya K."/>
            <person name="Morikawa T."/>
            <person name="Nagura Y."/>
            <person name="Yuki M."/>
            <person name="Deevong P."/>
            <person name="Inoue T."/>
            <person name="Kihara K."/>
            <person name="Lo N."/>
            <person name="Yamada A."/>
            <person name="Ohkuma M."/>
            <person name="Hongoh Y."/>
        </authorList>
    </citation>
    <scope>NUCLEOTIDE SEQUENCE [LARGE SCALE GENOMIC DNA]</scope>
    <source>
        <strain evidence="3">NkOx7-02</strain>
    </source>
</reference>
<keyword evidence="1" id="KW-0175">Coiled coil</keyword>
<proteinExistence type="predicted"/>
<dbReference type="EMBL" id="BGZO01000006">
    <property type="protein sequence ID" value="GBR75729.1"/>
    <property type="molecule type" value="Genomic_DNA"/>
</dbReference>
<evidence type="ECO:0000313" key="3">
    <source>
        <dbReference type="EMBL" id="GBR75729.1"/>
    </source>
</evidence>
<evidence type="ECO:0000256" key="2">
    <source>
        <dbReference type="SAM" id="MobiDB-lite"/>
    </source>
</evidence>
<protein>
    <submittedName>
        <fullName evidence="3">Uncharacterized protein</fullName>
    </submittedName>
</protein>
<evidence type="ECO:0000256" key="1">
    <source>
        <dbReference type="SAM" id="Coils"/>
    </source>
</evidence>
<organism evidence="3 4">
    <name type="scientific">Candidatus Termititenax persephonae</name>
    <dbReference type="NCBI Taxonomy" id="2218525"/>
    <lineage>
        <taxon>Bacteria</taxon>
        <taxon>Bacillati</taxon>
        <taxon>Candidatus Margulisiibacteriota</taxon>
        <taxon>Candidatus Termititenacia</taxon>
        <taxon>Candidatus Termititenacales</taxon>
        <taxon>Candidatus Termititenacaceae</taxon>
        <taxon>Candidatus Termititenax</taxon>
    </lineage>
</organism>
<evidence type="ECO:0000313" key="4">
    <source>
        <dbReference type="Proteomes" id="UP000275925"/>
    </source>
</evidence>
<name>A0A388TFT8_9BACT</name>
<feature type="coiled-coil region" evidence="1">
    <location>
        <begin position="80"/>
        <end position="107"/>
    </location>
</feature>
<sequence length="107" mass="12331">MKLEQVQQSVQHIEKAAFKTGIAAAQNKNVQSRQEAAHNFAAAFQAADRAVTVAQADKKQKEQEQKKRQKHFSKEDYEGYNELEDVLSEIDERLERMLEIAKQLDEK</sequence>
<dbReference type="AlphaFoldDB" id="A0A388TFT8"/>
<accession>A0A388TFT8</accession>